<keyword evidence="1" id="KW-0472">Membrane</keyword>
<accession>A0A438BF11</accession>
<protein>
    <submittedName>
        <fullName evidence="2">Uncharacterized protein</fullName>
    </submittedName>
</protein>
<keyword evidence="1" id="KW-0812">Transmembrane</keyword>
<feature type="transmembrane region" description="Helical" evidence="1">
    <location>
        <begin position="125"/>
        <end position="149"/>
    </location>
</feature>
<dbReference type="AlphaFoldDB" id="A0A438BF11"/>
<feature type="transmembrane region" description="Helical" evidence="1">
    <location>
        <begin position="195"/>
        <end position="217"/>
    </location>
</feature>
<organism evidence="2 3">
    <name type="scientific">Prescottella agglutinans</name>
    <dbReference type="NCBI Taxonomy" id="1644129"/>
    <lineage>
        <taxon>Bacteria</taxon>
        <taxon>Bacillati</taxon>
        <taxon>Actinomycetota</taxon>
        <taxon>Actinomycetes</taxon>
        <taxon>Mycobacteriales</taxon>
        <taxon>Nocardiaceae</taxon>
        <taxon>Prescottella</taxon>
    </lineage>
</organism>
<proteinExistence type="predicted"/>
<dbReference type="EMBL" id="RKLP01000004">
    <property type="protein sequence ID" value="RVW09609.1"/>
    <property type="molecule type" value="Genomic_DNA"/>
</dbReference>
<name>A0A438BF11_9NOCA</name>
<reference evidence="2 3" key="1">
    <citation type="submission" date="2018-11" db="EMBL/GenBank/DDBJ databases">
        <title>Rhodococcus spongicola sp. nov. and Rhodococcus xishaensis sp. nov. from marine sponges.</title>
        <authorList>
            <person name="Li L."/>
            <person name="Lin H.W."/>
        </authorList>
    </citation>
    <scope>NUCLEOTIDE SEQUENCE [LARGE SCALE GENOMIC DNA]</scope>
    <source>
        <strain evidence="2 3">CCTCC AB2014297</strain>
    </source>
</reference>
<feature type="transmembrane region" description="Helical" evidence="1">
    <location>
        <begin position="87"/>
        <end position="113"/>
    </location>
</feature>
<feature type="transmembrane region" description="Helical" evidence="1">
    <location>
        <begin position="161"/>
        <end position="183"/>
    </location>
</feature>
<comment type="caution">
    <text evidence="2">The sequence shown here is derived from an EMBL/GenBank/DDBJ whole genome shotgun (WGS) entry which is preliminary data.</text>
</comment>
<evidence type="ECO:0000256" key="1">
    <source>
        <dbReference type="SAM" id="Phobius"/>
    </source>
</evidence>
<dbReference type="RefSeq" id="WP_127915748.1">
    <property type="nucleotide sequence ID" value="NZ_RKLP01000004.1"/>
</dbReference>
<dbReference type="OrthoDB" id="4467361at2"/>
<sequence>MIEASIEHTEPSAPEDGPKILRDAKRIWRRAGVRRADRRALLTELSDELTAADADGLPTSAVVGENPEETLRAWADERGLSGRALRLGVVLPVAFTGIALGFALLAVFLFIGFTRKNVAIEPPYLILGLYAVTALLAYLLAVTGTFIVLRQVGDPRSGSTARWLAATLPAGAAVATAAGVGVARLLGFTTEPETFVATIGIVCVALAVTATVARYLATRPRAASELSTAAA</sequence>
<keyword evidence="1" id="KW-1133">Transmembrane helix</keyword>
<dbReference type="Proteomes" id="UP000286208">
    <property type="component" value="Unassembled WGS sequence"/>
</dbReference>
<keyword evidence="3" id="KW-1185">Reference proteome</keyword>
<evidence type="ECO:0000313" key="2">
    <source>
        <dbReference type="EMBL" id="RVW09609.1"/>
    </source>
</evidence>
<gene>
    <name evidence="2" type="ORF">EGT67_09045</name>
</gene>
<evidence type="ECO:0000313" key="3">
    <source>
        <dbReference type="Proteomes" id="UP000286208"/>
    </source>
</evidence>